<evidence type="ECO:0000313" key="2">
    <source>
        <dbReference type="Proteomes" id="UP000824988"/>
    </source>
</evidence>
<name>A0A8D4VQD9_9GAMM</name>
<dbReference type="RefSeq" id="WP_221048978.1">
    <property type="nucleotide sequence ID" value="NZ_AP019782.1"/>
</dbReference>
<keyword evidence="2" id="KW-1185">Reference proteome</keyword>
<proteinExistence type="predicted"/>
<accession>A0A8D4VQD9</accession>
<dbReference type="EMBL" id="AP019782">
    <property type="protein sequence ID" value="BBL72578.1"/>
    <property type="molecule type" value="Genomic_DNA"/>
</dbReference>
<dbReference type="AlphaFoldDB" id="A0A8D4VQD9"/>
<gene>
    <name evidence="1" type="ORF">MoryE10_31840</name>
</gene>
<reference evidence="1" key="1">
    <citation type="submission" date="2019-06" db="EMBL/GenBank/DDBJ databases">
        <title>Complete genome sequence of Methylogaea oryzae strain JCM16910.</title>
        <authorList>
            <person name="Asakawa S."/>
        </authorList>
    </citation>
    <scope>NUCLEOTIDE SEQUENCE</scope>
    <source>
        <strain evidence="1">E10</strain>
    </source>
</reference>
<evidence type="ECO:0000313" key="1">
    <source>
        <dbReference type="EMBL" id="BBL72578.1"/>
    </source>
</evidence>
<organism evidence="1 2">
    <name type="scientific">Methylogaea oryzae</name>
    <dbReference type="NCBI Taxonomy" id="1295382"/>
    <lineage>
        <taxon>Bacteria</taxon>
        <taxon>Pseudomonadati</taxon>
        <taxon>Pseudomonadota</taxon>
        <taxon>Gammaproteobacteria</taxon>
        <taxon>Methylococcales</taxon>
        <taxon>Methylococcaceae</taxon>
        <taxon>Methylogaea</taxon>
    </lineage>
</organism>
<protein>
    <submittedName>
        <fullName evidence="1">Uncharacterized protein</fullName>
    </submittedName>
</protein>
<dbReference type="Proteomes" id="UP000824988">
    <property type="component" value="Chromosome"/>
</dbReference>
<sequence length="56" mass="6558">MPVMRRERFAELTGLYIGVIDGWTERTYLPTVLIGKHRLVNLVLVHKQCLEAKTYK</sequence>
<dbReference type="KEGG" id="moz:MoryE10_31840"/>